<gene>
    <name evidence="1" type="ORF">CMUST_14525</name>
</gene>
<keyword evidence="2" id="KW-1185">Reference proteome</keyword>
<accession>A0A0G3H5U4</accession>
<dbReference type="STRING" id="571915.CMUST_14525"/>
<reference evidence="2" key="2">
    <citation type="submission" date="2015-05" db="EMBL/GenBank/DDBJ databases">
        <title>Complete genome sequence of Corynebacterium mustelae DSM 45274, isolated from various tissues of a male ferret with lethal sepsis.</title>
        <authorList>
            <person name="Ruckert C."/>
            <person name="Albersmeier A."/>
            <person name="Winkler A."/>
            <person name="Tauch A."/>
        </authorList>
    </citation>
    <scope>NUCLEOTIDE SEQUENCE [LARGE SCALE GENOMIC DNA]</scope>
    <source>
        <strain evidence="2">DSM 45274</strain>
    </source>
</reference>
<proteinExistence type="predicted"/>
<reference evidence="1 2" key="1">
    <citation type="journal article" date="2015" name="Genome Announc.">
        <title>Complete Genome Sequence of the Type Strain Corynebacterium mustelae DSM 45274, Isolated from Various Tissues of a Male Ferret with Lethal Sepsis.</title>
        <authorList>
            <person name="Ruckert C."/>
            <person name="Eimer J."/>
            <person name="Winkler A."/>
            <person name="Tauch A."/>
        </authorList>
    </citation>
    <scope>NUCLEOTIDE SEQUENCE [LARGE SCALE GENOMIC DNA]</scope>
    <source>
        <strain evidence="1 2">DSM 45274</strain>
    </source>
</reference>
<organism evidence="1 2">
    <name type="scientific">Corynebacterium mustelae</name>
    <dbReference type="NCBI Taxonomy" id="571915"/>
    <lineage>
        <taxon>Bacteria</taxon>
        <taxon>Bacillati</taxon>
        <taxon>Actinomycetota</taxon>
        <taxon>Actinomycetes</taxon>
        <taxon>Mycobacteriales</taxon>
        <taxon>Corynebacteriaceae</taxon>
        <taxon>Corynebacterium</taxon>
    </lineage>
</organism>
<evidence type="ECO:0000313" key="2">
    <source>
        <dbReference type="Proteomes" id="UP000035199"/>
    </source>
</evidence>
<protein>
    <submittedName>
        <fullName evidence="1">Uncharacterized protein</fullName>
    </submittedName>
</protein>
<dbReference type="Gene3D" id="3.30.70.100">
    <property type="match status" value="1"/>
</dbReference>
<dbReference type="AlphaFoldDB" id="A0A0G3H5U4"/>
<sequence>MKPMRARVTVWSVSEDEFVLLEEETHRRFAEWKSIPNLLEKIWIGSFDRKYWGAIMCSTNHKPIDCTKQINIGEHVTGRSPILDQEFIVIEHLVGGESL</sequence>
<dbReference type="EMBL" id="CP011542">
    <property type="protein sequence ID" value="AKK07198.1"/>
    <property type="molecule type" value="Genomic_DNA"/>
</dbReference>
<name>A0A0G3H5U4_9CORY</name>
<dbReference type="Proteomes" id="UP000035199">
    <property type="component" value="Chromosome"/>
</dbReference>
<evidence type="ECO:0000313" key="1">
    <source>
        <dbReference type="EMBL" id="AKK07198.1"/>
    </source>
</evidence>
<dbReference type="PATRIC" id="fig|571915.4.peg.3120"/>
<dbReference type="KEGG" id="cmv:CMUST_14525"/>